<reference evidence="2 3" key="1">
    <citation type="journal article" date="2016" name="Sci. Rep.">
        <title>The Dendrobium catenatum Lindl. genome sequence provides insights into polysaccharide synthase, floral development and adaptive evolution.</title>
        <authorList>
            <person name="Zhang G.Q."/>
            <person name="Xu Q."/>
            <person name="Bian C."/>
            <person name="Tsai W.C."/>
            <person name="Yeh C.M."/>
            <person name="Liu K.W."/>
            <person name="Yoshida K."/>
            <person name="Zhang L.S."/>
            <person name="Chang S.B."/>
            <person name="Chen F."/>
            <person name="Shi Y."/>
            <person name="Su Y.Y."/>
            <person name="Zhang Y.Q."/>
            <person name="Chen L.J."/>
            <person name="Yin Y."/>
            <person name="Lin M."/>
            <person name="Huang H."/>
            <person name="Deng H."/>
            <person name="Wang Z.W."/>
            <person name="Zhu S.L."/>
            <person name="Zhao X."/>
            <person name="Deng C."/>
            <person name="Niu S.C."/>
            <person name="Huang J."/>
            <person name="Wang M."/>
            <person name="Liu G.H."/>
            <person name="Yang H.J."/>
            <person name="Xiao X.J."/>
            <person name="Hsiao Y.Y."/>
            <person name="Wu W.L."/>
            <person name="Chen Y.Y."/>
            <person name="Mitsuda N."/>
            <person name="Ohme-Takagi M."/>
            <person name="Luo Y.B."/>
            <person name="Van de Peer Y."/>
            <person name="Liu Z.J."/>
        </authorList>
    </citation>
    <scope>NUCLEOTIDE SEQUENCE [LARGE SCALE GENOMIC DNA]</scope>
    <source>
        <tissue evidence="2">The whole plant</tissue>
    </source>
</reference>
<evidence type="ECO:0000313" key="3">
    <source>
        <dbReference type="Proteomes" id="UP000233837"/>
    </source>
</evidence>
<organism evidence="2 3">
    <name type="scientific">Dendrobium catenatum</name>
    <dbReference type="NCBI Taxonomy" id="906689"/>
    <lineage>
        <taxon>Eukaryota</taxon>
        <taxon>Viridiplantae</taxon>
        <taxon>Streptophyta</taxon>
        <taxon>Embryophyta</taxon>
        <taxon>Tracheophyta</taxon>
        <taxon>Spermatophyta</taxon>
        <taxon>Magnoliopsida</taxon>
        <taxon>Liliopsida</taxon>
        <taxon>Asparagales</taxon>
        <taxon>Orchidaceae</taxon>
        <taxon>Epidendroideae</taxon>
        <taxon>Malaxideae</taxon>
        <taxon>Dendrobiinae</taxon>
        <taxon>Dendrobium</taxon>
    </lineage>
</organism>
<accession>A0A2I0VID3</accession>
<protein>
    <submittedName>
        <fullName evidence="2">Auxin efflux carrier component 4</fullName>
    </submittedName>
</protein>
<dbReference type="OrthoDB" id="1741022at2759"/>
<keyword evidence="3" id="KW-1185">Reference proteome</keyword>
<dbReference type="Proteomes" id="UP000233837">
    <property type="component" value="Unassembled WGS sequence"/>
</dbReference>
<evidence type="ECO:0000313" key="2">
    <source>
        <dbReference type="EMBL" id="PKU63161.1"/>
    </source>
</evidence>
<proteinExistence type="predicted"/>
<dbReference type="AlphaFoldDB" id="A0A2I0VID3"/>
<feature type="region of interest" description="Disordered" evidence="1">
    <location>
        <begin position="116"/>
        <end position="148"/>
    </location>
</feature>
<sequence length="187" mass="20731">MLPSRSVELNFIRNSLRIIFREIIFKLAFSEKEAEVGGDGKIHVTVRKSTSSRRSISLMMPRPSNLIGAEIYSLSSSRNPTPRGSNFNHSDFFAMCGGARQPPLRHSNFGQGDLCFVQSSSGPKPRPSNFDEHHHHQQGGSPRSWHYPVPNLEIAAGSSAAVSNKIAGYDNCANTSRGETQRFCRTR</sequence>
<gene>
    <name evidence="2" type="primary">PIN4</name>
    <name evidence="2" type="ORF">MA16_Dca022829</name>
</gene>
<reference evidence="2 3" key="2">
    <citation type="journal article" date="2017" name="Nature">
        <title>The Apostasia genome and the evolution of orchids.</title>
        <authorList>
            <person name="Zhang G.Q."/>
            <person name="Liu K.W."/>
            <person name="Li Z."/>
            <person name="Lohaus R."/>
            <person name="Hsiao Y.Y."/>
            <person name="Niu S.C."/>
            <person name="Wang J.Y."/>
            <person name="Lin Y.C."/>
            <person name="Xu Q."/>
            <person name="Chen L.J."/>
            <person name="Yoshida K."/>
            <person name="Fujiwara S."/>
            <person name="Wang Z.W."/>
            <person name="Zhang Y.Q."/>
            <person name="Mitsuda N."/>
            <person name="Wang M."/>
            <person name="Liu G.H."/>
            <person name="Pecoraro L."/>
            <person name="Huang H.X."/>
            <person name="Xiao X.J."/>
            <person name="Lin M."/>
            <person name="Wu X.Y."/>
            <person name="Wu W.L."/>
            <person name="Chen Y.Y."/>
            <person name="Chang S.B."/>
            <person name="Sakamoto S."/>
            <person name="Ohme-Takagi M."/>
            <person name="Yagi M."/>
            <person name="Zeng S.J."/>
            <person name="Shen C.Y."/>
            <person name="Yeh C.M."/>
            <person name="Luo Y.B."/>
            <person name="Tsai W.C."/>
            <person name="Van de Peer Y."/>
            <person name="Liu Z.J."/>
        </authorList>
    </citation>
    <scope>NUCLEOTIDE SEQUENCE [LARGE SCALE GENOMIC DNA]</scope>
    <source>
        <tissue evidence="2">The whole plant</tissue>
    </source>
</reference>
<name>A0A2I0VID3_9ASPA</name>
<evidence type="ECO:0000256" key="1">
    <source>
        <dbReference type="SAM" id="MobiDB-lite"/>
    </source>
</evidence>
<dbReference type="EMBL" id="KZ503514">
    <property type="protein sequence ID" value="PKU63161.1"/>
    <property type="molecule type" value="Genomic_DNA"/>
</dbReference>